<evidence type="ECO:0000256" key="3">
    <source>
        <dbReference type="ARBA" id="ARBA00022777"/>
    </source>
</evidence>
<evidence type="ECO:0000313" key="6">
    <source>
        <dbReference type="EMBL" id="ANC30077.1"/>
    </source>
</evidence>
<dbReference type="NCBIfam" id="NF047744">
    <property type="entry name" value="CG0192_rel"/>
    <property type="match status" value="1"/>
</dbReference>
<dbReference type="PATRIC" id="fig|1300344.3.peg.497"/>
<dbReference type="Pfam" id="PF18085">
    <property type="entry name" value="Mak_N_cap"/>
    <property type="match status" value="1"/>
</dbReference>
<evidence type="ECO:0000256" key="4">
    <source>
        <dbReference type="ARBA" id="ARBA00022840"/>
    </source>
</evidence>
<dbReference type="AlphaFoldDB" id="A0A168EIT1"/>
<sequence>MAILHRATLAPTKTELIAAWLPHAPWFDGEVGSVEPVGAYRFDDPAGEVGIESHLVVVAGRTLHVPLTYRAAPLADAEEWLVGRTEHSVLGTRWVYDAVGDPVYVAELLRVIRDADGQVELLVETPDGPERREPTMDVRGTGGAVPADARVVVVREPGQAAGDLDGPALTGTWAGQPAPAMLAHLA</sequence>
<dbReference type="KEGG" id="ido:I598_0497"/>
<dbReference type="OrthoDB" id="3787729at2"/>
<dbReference type="STRING" id="1300344.I598_0497"/>
<evidence type="ECO:0000256" key="1">
    <source>
        <dbReference type="ARBA" id="ARBA00022679"/>
    </source>
</evidence>
<dbReference type="GO" id="GO:0016301">
    <property type="term" value="F:kinase activity"/>
    <property type="evidence" value="ECO:0007669"/>
    <property type="project" value="UniProtKB-KW"/>
</dbReference>
<accession>A0A168EIT1</accession>
<keyword evidence="2" id="KW-0547">Nucleotide-binding</keyword>
<gene>
    <name evidence="6" type="ORF">I598_0497</name>
</gene>
<evidence type="ECO:0000259" key="5">
    <source>
        <dbReference type="Pfam" id="PF18085"/>
    </source>
</evidence>
<dbReference type="RefSeq" id="WP_068200988.1">
    <property type="nucleotide sequence ID" value="NZ_CP014209.1"/>
</dbReference>
<dbReference type="GO" id="GO:0005524">
    <property type="term" value="F:ATP binding"/>
    <property type="evidence" value="ECO:0007669"/>
    <property type="project" value="UniProtKB-KW"/>
</dbReference>
<dbReference type="Proteomes" id="UP000076794">
    <property type="component" value="Chromosome"/>
</dbReference>
<protein>
    <submittedName>
        <fullName evidence="6">Glycogen branching enzyme</fullName>
    </submittedName>
</protein>
<name>A0A168EIT1_9MICO</name>
<feature type="domain" description="Maltokinase N-terminal cap" evidence="5">
    <location>
        <begin position="20"/>
        <end position="101"/>
    </location>
</feature>
<evidence type="ECO:0000256" key="2">
    <source>
        <dbReference type="ARBA" id="ARBA00022741"/>
    </source>
</evidence>
<dbReference type="InterPro" id="IPR040999">
    <property type="entry name" value="Mak_N_cap"/>
</dbReference>
<proteinExistence type="predicted"/>
<keyword evidence="1" id="KW-0808">Transferase</keyword>
<reference evidence="6 7" key="1">
    <citation type="submission" date="2016-01" db="EMBL/GenBank/DDBJ databases">
        <title>Complete genome sequence of a soil Actinobacterium, Isoptericola dokdonensis DS-3.</title>
        <authorList>
            <person name="Kwon S.-K."/>
            <person name="Kim J.F."/>
        </authorList>
    </citation>
    <scope>NUCLEOTIDE SEQUENCE [LARGE SCALE GENOMIC DNA]</scope>
    <source>
        <strain evidence="6 7">DS-3</strain>
    </source>
</reference>
<keyword evidence="7" id="KW-1185">Reference proteome</keyword>
<evidence type="ECO:0000313" key="7">
    <source>
        <dbReference type="Proteomes" id="UP000076794"/>
    </source>
</evidence>
<organism evidence="6 7">
    <name type="scientific">Isoptericola dokdonensis DS-3</name>
    <dbReference type="NCBI Taxonomy" id="1300344"/>
    <lineage>
        <taxon>Bacteria</taxon>
        <taxon>Bacillati</taxon>
        <taxon>Actinomycetota</taxon>
        <taxon>Actinomycetes</taxon>
        <taxon>Micrococcales</taxon>
        <taxon>Promicromonosporaceae</taxon>
        <taxon>Isoptericola</taxon>
    </lineage>
</organism>
<keyword evidence="4" id="KW-0067">ATP-binding</keyword>
<keyword evidence="3" id="KW-0418">Kinase</keyword>
<dbReference type="EMBL" id="CP014209">
    <property type="protein sequence ID" value="ANC30077.1"/>
    <property type="molecule type" value="Genomic_DNA"/>
</dbReference>